<keyword evidence="5" id="KW-0862">Zinc</keyword>
<dbReference type="EMBL" id="JMQM01000001">
    <property type="protein sequence ID" value="KFB09899.1"/>
    <property type="molecule type" value="Genomic_DNA"/>
</dbReference>
<keyword evidence="6" id="KW-0482">Metalloprotease</keyword>
<keyword evidence="9" id="KW-0472">Membrane</keyword>
<evidence type="ECO:0000259" key="10">
    <source>
        <dbReference type="Pfam" id="PF01551"/>
    </source>
</evidence>
<evidence type="ECO:0000256" key="9">
    <source>
        <dbReference type="SAM" id="Phobius"/>
    </source>
</evidence>
<gene>
    <name evidence="11" type="ORF">EL18_00922</name>
</gene>
<dbReference type="Pfam" id="PF01551">
    <property type="entry name" value="Peptidase_M23"/>
    <property type="match status" value="1"/>
</dbReference>
<keyword evidence="7" id="KW-0175">Coiled coil</keyword>
<protein>
    <submittedName>
        <fullName evidence="11">Peptidase M23</fullName>
    </submittedName>
</protein>
<dbReference type="GO" id="GO:0046872">
    <property type="term" value="F:metal ion binding"/>
    <property type="evidence" value="ECO:0007669"/>
    <property type="project" value="UniProtKB-KW"/>
</dbReference>
<dbReference type="AlphaFoldDB" id="A0A084UAB3"/>
<sequence>MNIQPTVFGKRKEPHTVIIARGDRIRHFTIRPWVAALAGTAMAVIAGGYLVATAYLVVRDDLMGAAMARQARMQQAYEDRISTLRAQVDRITSRQLLDQQLMERKVSKLIERQEQLTKRHGRLEPILERSRPDKHTAVPLPSPRPQKDASLQLRGTTVDTTILTASAYAPAPAAAVSAMRWPIRDRAQPSEADQADRLFVAINRSLRDIESEQIARVEVLAEEAYQTAEEIAQALAEAGVRPADNFGTEAVGGPLLAAGQIGPFDEKVRELDEALNTLEQLKKTARQVPIANPLPGARVTSMFGTRRDPLLGRRAHHSGMDFSGKTGTPIKAAGAGKVIRAGWNGGYGRMVEIDHGNGLTTRYAHMSRIDVGVGDKVSPGSVIGKVGSSGRSTGPHLHYEVRKSGKPINPLRFIKAGRNIQRLL</sequence>
<dbReference type="InterPro" id="IPR016047">
    <property type="entry name" value="M23ase_b-sheet_dom"/>
</dbReference>
<name>A0A084UAB3_9HYPH</name>
<dbReference type="InterPro" id="IPR011055">
    <property type="entry name" value="Dup_hybrid_motif"/>
</dbReference>
<evidence type="ECO:0000256" key="2">
    <source>
        <dbReference type="ARBA" id="ARBA00022670"/>
    </source>
</evidence>
<evidence type="ECO:0000256" key="1">
    <source>
        <dbReference type="ARBA" id="ARBA00001947"/>
    </source>
</evidence>
<feature type="domain" description="M23ase beta-sheet core" evidence="10">
    <location>
        <begin position="316"/>
        <end position="410"/>
    </location>
</feature>
<feature type="region of interest" description="Disordered" evidence="8">
    <location>
        <begin position="120"/>
        <end position="149"/>
    </location>
</feature>
<proteinExistence type="predicted"/>
<dbReference type="OrthoDB" id="9805070at2"/>
<evidence type="ECO:0000256" key="3">
    <source>
        <dbReference type="ARBA" id="ARBA00022723"/>
    </source>
</evidence>
<dbReference type="FunFam" id="2.70.70.10:FF:000006">
    <property type="entry name" value="M23 family peptidase"/>
    <property type="match status" value="1"/>
</dbReference>
<keyword evidence="3" id="KW-0479">Metal-binding</keyword>
<dbReference type="Proteomes" id="UP000053675">
    <property type="component" value="Unassembled WGS sequence"/>
</dbReference>
<dbReference type="RefSeq" id="WP_036480206.1">
    <property type="nucleotide sequence ID" value="NZ_JMQM01000001.1"/>
</dbReference>
<feature type="transmembrane region" description="Helical" evidence="9">
    <location>
        <begin position="33"/>
        <end position="58"/>
    </location>
</feature>
<dbReference type="Gene3D" id="2.70.70.10">
    <property type="entry name" value="Glucose Permease (Domain IIA)"/>
    <property type="match status" value="1"/>
</dbReference>
<comment type="cofactor">
    <cofactor evidence="1">
        <name>Zn(2+)</name>
        <dbReference type="ChEBI" id="CHEBI:29105"/>
    </cofactor>
</comment>
<dbReference type="PANTHER" id="PTHR21666">
    <property type="entry name" value="PEPTIDASE-RELATED"/>
    <property type="match status" value="1"/>
</dbReference>
<keyword evidence="2" id="KW-0645">Protease</keyword>
<dbReference type="GO" id="GO:0004222">
    <property type="term" value="F:metalloendopeptidase activity"/>
    <property type="evidence" value="ECO:0007669"/>
    <property type="project" value="TreeGrafter"/>
</dbReference>
<evidence type="ECO:0000256" key="6">
    <source>
        <dbReference type="ARBA" id="ARBA00023049"/>
    </source>
</evidence>
<keyword evidence="9" id="KW-0812">Transmembrane</keyword>
<dbReference type="PANTHER" id="PTHR21666:SF288">
    <property type="entry name" value="CELL DIVISION PROTEIN YTFB"/>
    <property type="match status" value="1"/>
</dbReference>
<keyword evidence="9" id="KW-1133">Transmembrane helix</keyword>
<evidence type="ECO:0000256" key="8">
    <source>
        <dbReference type="SAM" id="MobiDB-lite"/>
    </source>
</evidence>
<dbReference type="SUPFAM" id="SSF51261">
    <property type="entry name" value="Duplicated hybrid motif"/>
    <property type="match status" value="1"/>
</dbReference>
<feature type="coiled-coil region" evidence="7">
    <location>
        <begin position="74"/>
        <end position="119"/>
    </location>
</feature>
<dbReference type="CDD" id="cd12797">
    <property type="entry name" value="M23_peptidase"/>
    <property type="match status" value="1"/>
</dbReference>
<evidence type="ECO:0000256" key="4">
    <source>
        <dbReference type="ARBA" id="ARBA00022801"/>
    </source>
</evidence>
<feature type="compositionally biased region" description="Basic and acidic residues" evidence="8">
    <location>
        <begin position="120"/>
        <end position="136"/>
    </location>
</feature>
<evidence type="ECO:0000313" key="11">
    <source>
        <dbReference type="EMBL" id="KFB09899.1"/>
    </source>
</evidence>
<comment type="caution">
    <text evidence="11">The sequence shown here is derived from an EMBL/GenBank/DDBJ whole genome shotgun (WGS) entry which is preliminary data.</text>
</comment>
<dbReference type="GO" id="GO:0006508">
    <property type="term" value="P:proteolysis"/>
    <property type="evidence" value="ECO:0007669"/>
    <property type="project" value="UniProtKB-KW"/>
</dbReference>
<reference evidence="11 12" key="1">
    <citation type="submission" date="2014-05" db="EMBL/GenBank/DDBJ databases">
        <title>Draft Genome Sequence of Nitratireductor basaltis Strain UMTGB225, A Marine Bacterium Isolated from Green Barrel Tunicate.</title>
        <authorList>
            <person name="Gan H.Y."/>
        </authorList>
    </citation>
    <scope>NUCLEOTIDE SEQUENCE [LARGE SCALE GENOMIC DNA]</scope>
    <source>
        <strain evidence="11 12">UMTGB225</strain>
    </source>
</reference>
<evidence type="ECO:0000256" key="5">
    <source>
        <dbReference type="ARBA" id="ARBA00022833"/>
    </source>
</evidence>
<dbReference type="InterPro" id="IPR050570">
    <property type="entry name" value="Cell_wall_metabolism_enzyme"/>
</dbReference>
<dbReference type="STRING" id="472175.EL18_00922"/>
<evidence type="ECO:0000256" key="7">
    <source>
        <dbReference type="SAM" id="Coils"/>
    </source>
</evidence>
<keyword evidence="12" id="KW-1185">Reference proteome</keyword>
<keyword evidence="4" id="KW-0378">Hydrolase</keyword>
<organism evidence="11 12">
    <name type="scientific">Nitratireductor basaltis</name>
    <dbReference type="NCBI Taxonomy" id="472175"/>
    <lineage>
        <taxon>Bacteria</taxon>
        <taxon>Pseudomonadati</taxon>
        <taxon>Pseudomonadota</taxon>
        <taxon>Alphaproteobacteria</taxon>
        <taxon>Hyphomicrobiales</taxon>
        <taxon>Phyllobacteriaceae</taxon>
        <taxon>Nitratireductor</taxon>
    </lineage>
</organism>
<evidence type="ECO:0000313" key="12">
    <source>
        <dbReference type="Proteomes" id="UP000053675"/>
    </source>
</evidence>
<dbReference type="PATRIC" id="fig|472175.3.peg.933"/>
<dbReference type="eggNOG" id="COG0739">
    <property type="taxonomic scope" value="Bacteria"/>
</dbReference>
<accession>A0A084UAB3</accession>